<dbReference type="GeneID" id="30026923"/>
<evidence type="ECO:0000313" key="8">
    <source>
        <dbReference type="Proteomes" id="UP000092555"/>
    </source>
</evidence>
<dbReference type="STRING" id="869754.A0A1A0HEN1"/>
<accession>A0A1A0HEN1</accession>
<dbReference type="GO" id="GO:0000329">
    <property type="term" value="C:fungal-type vacuole membrane"/>
    <property type="evidence" value="ECO:0007669"/>
    <property type="project" value="TreeGrafter"/>
</dbReference>
<comment type="similarity">
    <text evidence="1 5">Belongs to the V-ATPase H subunit family.</text>
</comment>
<keyword evidence="8" id="KW-1185">Reference proteome</keyword>
<dbReference type="PIRSF" id="PIRSF032184">
    <property type="entry name" value="ATPase_V1_H"/>
    <property type="match status" value="1"/>
</dbReference>
<reference evidence="7 8" key="1">
    <citation type="submission" date="2016-05" db="EMBL/GenBank/DDBJ databases">
        <title>Comparative genomics of biotechnologically important yeasts.</title>
        <authorList>
            <consortium name="DOE Joint Genome Institute"/>
            <person name="Riley R."/>
            <person name="Haridas S."/>
            <person name="Wolfe K.H."/>
            <person name="Lopes M.R."/>
            <person name="Hittinger C.T."/>
            <person name="Goker M."/>
            <person name="Salamov A."/>
            <person name="Wisecaver J."/>
            <person name="Long T.M."/>
            <person name="Aerts A.L."/>
            <person name="Barry K."/>
            <person name="Choi C."/>
            <person name="Clum A."/>
            <person name="Coughlan A.Y."/>
            <person name="Deshpande S."/>
            <person name="Douglass A.P."/>
            <person name="Hanson S.J."/>
            <person name="Klenk H.-P."/>
            <person name="LaButti K."/>
            <person name="Lapidus A."/>
            <person name="Lindquist E."/>
            <person name="Lipzen A."/>
            <person name="Meier-kolthoff J.P."/>
            <person name="Ohm R.A."/>
            <person name="Otillar R.P."/>
            <person name="Pangilinan J."/>
            <person name="Peng Y."/>
            <person name="Rokas A."/>
            <person name="Rosa C.A."/>
            <person name="Scheuner C."/>
            <person name="Sibirny A.A."/>
            <person name="Slot J.C."/>
            <person name="Stielow J.B."/>
            <person name="Sun H."/>
            <person name="Kurtzman C.P."/>
            <person name="Blackwell M."/>
            <person name="Grigoriev I.V."/>
            <person name="Jeffries T.W."/>
        </authorList>
    </citation>
    <scope>NUCLEOTIDE SEQUENCE [LARGE SCALE GENOMIC DNA]</scope>
    <source>
        <strain evidence="7 8">NRRL YB-4993</strain>
    </source>
</reference>
<proteinExistence type="inferred from homology"/>
<keyword evidence="4 5" id="KW-0406">Ion transport</keyword>
<dbReference type="Gene3D" id="1.25.10.10">
    <property type="entry name" value="Leucine-rich Repeat Variant"/>
    <property type="match status" value="1"/>
</dbReference>
<dbReference type="Pfam" id="PF03224">
    <property type="entry name" value="V-ATPase_H_N"/>
    <property type="match status" value="1"/>
</dbReference>
<dbReference type="InterPro" id="IPR011989">
    <property type="entry name" value="ARM-like"/>
</dbReference>
<dbReference type="RefSeq" id="XP_018712926.1">
    <property type="nucleotide sequence ID" value="XM_018853947.1"/>
</dbReference>
<dbReference type="Gene3D" id="1.25.40.150">
    <property type="entry name" value="V-type ATPase, subunit H, C-terminal domain"/>
    <property type="match status" value="1"/>
</dbReference>
<dbReference type="EMBL" id="LXTC01000002">
    <property type="protein sequence ID" value="OBA22430.1"/>
    <property type="molecule type" value="Genomic_DNA"/>
</dbReference>
<comment type="subunit">
    <text evidence="5">V-ATPase is a heteromultimeric enzyme made up of two complexes: the ATP-hydrolytic V1 complex and the proton translocation V0 complex.</text>
</comment>
<dbReference type="InterPro" id="IPR004908">
    <property type="entry name" value="ATPase_V1-cplx_hsu"/>
</dbReference>
<dbReference type="AlphaFoldDB" id="A0A1A0HEN1"/>
<dbReference type="PANTHER" id="PTHR10698">
    <property type="entry name" value="V-TYPE PROTON ATPASE SUBUNIT H"/>
    <property type="match status" value="1"/>
</dbReference>
<dbReference type="OrthoDB" id="10263554at2759"/>
<dbReference type="InterPro" id="IPR016024">
    <property type="entry name" value="ARM-type_fold"/>
</dbReference>
<evidence type="ECO:0000313" key="7">
    <source>
        <dbReference type="EMBL" id="OBA22430.1"/>
    </source>
</evidence>
<dbReference type="InterPro" id="IPR011987">
    <property type="entry name" value="ATPase_V1-cplx_hsu_C"/>
</dbReference>
<keyword evidence="2 5" id="KW-0813">Transport</keyword>
<evidence type="ECO:0000256" key="4">
    <source>
        <dbReference type="ARBA" id="ARBA00023065"/>
    </source>
</evidence>
<keyword evidence="3 5" id="KW-0375">Hydrogen ion transport</keyword>
<evidence type="ECO:0000259" key="6">
    <source>
        <dbReference type="Pfam" id="PF11698"/>
    </source>
</evidence>
<organism evidence="7 8">
    <name type="scientific">Metschnikowia bicuspidata var. bicuspidata NRRL YB-4993</name>
    <dbReference type="NCBI Taxonomy" id="869754"/>
    <lineage>
        <taxon>Eukaryota</taxon>
        <taxon>Fungi</taxon>
        <taxon>Dikarya</taxon>
        <taxon>Ascomycota</taxon>
        <taxon>Saccharomycotina</taxon>
        <taxon>Pichiomycetes</taxon>
        <taxon>Metschnikowiaceae</taxon>
        <taxon>Metschnikowia</taxon>
    </lineage>
</organism>
<sequence>MLHYAPLVLDSSSLLDSKKLIREKIVPWEGLARAGVISADQANLIKVLETQNHDSKRTTVLGSQQMYARTLLNLLSKLDVDARDDVLKCVLVLLNDLLVDAQAELFADALLELSSVDVALPYTPFVKHLDNTDPLIKTLSFYNVTVLLSKAAKVGNGAHSETLIKLFSVVCLKQFIGNTQDSNVQSIGVQLLQELLVNKPYRVVFQEHNLATNAKTLVRLIDTLAKQPNSVNLQLLYNTLLTVWILSFSPLLNKVLVHSFPSIVGSLLTIAKEGIKLKVVRVAVSTARNFVSFTVSLAEQFSVVKLLLFHDGLNVVKTIQTRKFALESSDEELAGDLAYLNEALSEVVTTKLTSLDAYLVELENPDLLSWASPTHKSEDFWRENAGKFRENSFALVRRMMDILAAEDTGSTAPARVILLNDLQFLIRNIGTDLVNFINTEKDSQYKMMVMGFLENSDGDNELKYEALRTIQYLVGHA</sequence>
<evidence type="ECO:0000256" key="1">
    <source>
        <dbReference type="ARBA" id="ARBA00008613"/>
    </source>
</evidence>
<dbReference type="GO" id="GO:0000221">
    <property type="term" value="C:vacuolar proton-transporting V-type ATPase, V1 domain"/>
    <property type="evidence" value="ECO:0007669"/>
    <property type="project" value="UniProtKB-UniRule"/>
</dbReference>
<comment type="function">
    <text evidence="5">Subunit of the V1 complex of vacuolar(H+)-ATPase (V-ATPase), a multisubunit enzyme composed of a peripheral complex (V1) that hydrolyzes ATP and a membrane integral complex (V0) that translocates protons. V-ATPase is responsible for acidifying and maintaining the pH of intracellular compartments.</text>
</comment>
<dbReference type="PANTHER" id="PTHR10698:SF0">
    <property type="entry name" value="V-TYPE PROTON ATPASE SUBUNIT H"/>
    <property type="match status" value="1"/>
</dbReference>
<gene>
    <name evidence="7" type="ORF">METBIDRAFT_11265</name>
</gene>
<protein>
    <recommendedName>
        <fullName evidence="5">V-type proton ATPase subunit H</fullName>
    </recommendedName>
</protein>
<evidence type="ECO:0000256" key="2">
    <source>
        <dbReference type="ARBA" id="ARBA00022448"/>
    </source>
</evidence>
<dbReference type="GO" id="GO:0046961">
    <property type="term" value="F:proton-transporting ATPase activity, rotational mechanism"/>
    <property type="evidence" value="ECO:0007669"/>
    <property type="project" value="UniProtKB-UniRule"/>
</dbReference>
<dbReference type="Pfam" id="PF11698">
    <property type="entry name" value="V-ATPase_H_C"/>
    <property type="match status" value="1"/>
</dbReference>
<dbReference type="SUPFAM" id="SSF48371">
    <property type="entry name" value="ARM repeat"/>
    <property type="match status" value="1"/>
</dbReference>
<evidence type="ECO:0000256" key="3">
    <source>
        <dbReference type="ARBA" id="ARBA00022781"/>
    </source>
</evidence>
<dbReference type="Proteomes" id="UP000092555">
    <property type="component" value="Unassembled WGS sequence"/>
</dbReference>
<name>A0A1A0HEN1_9ASCO</name>
<evidence type="ECO:0000256" key="5">
    <source>
        <dbReference type="PIRNR" id="PIRNR032184"/>
    </source>
</evidence>
<comment type="caution">
    <text evidence="7">The sequence shown here is derived from an EMBL/GenBank/DDBJ whole genome shotgun (WGS) entry which is preliminary data.</text>
</comment>
<feature type="domain" description="ATPase V1 complex subunit H C-terminal" evidence="6">
    <location>
        <begin position="351"/>
        <end position="476"/>
    </location>
</feature>
<dbReference type="InterPro" id="IPR038497">
    <property type="entry name" value="ATPase_V1-cplx_hsu_C_sf"/>
</dbReference>